<dbReference type="InterPro" id="IPR042089">
    <property type="entry name" value="Peptidase_M13_dom_2"/>
</dbReference>
<keyword evidence="8" id="KW-0482">Metalloprotease</keyword>
<name>A0A835CW29_APHGI</name>
<evidence type="ECO:0000256" key="1">
    <source>
        <dbReference type="ARBA" id="ARBA00001947"/>
    </source>
</evidence>
<comment type="cofactor">
    <cofactor evidence="1">
        <name>Zn(2+)</name>
        <dbReference type="ChEBI" id="CHEBI:29105"/>
    </cofactor>
</comment>
<keyword evidence="12" id="KW-1185">Reference proteome</keyword>
<comment type="subcellular location">
    <subcellularLocation>
        <location evidence="2">Cell membrane</location>
        <topology evidence="2">Single-pass type II membrane protein</topology>
    </subcellularLocation>
</comment>
<dbReference type="Pfam" id="PF01431">
    <property type="entry name" value="Peptidase_M13"/>
    <property type="match status" value="2"/>
</dbReference>
<protein>
    <submittedName>
        <fullName evidence="11">Uncharacterized protein</fullName>
    </submittedName>
</protein>
<dbReference type="InterPro" id="IPR024079">
    <property type="entry name" value="MetalloPept_cat_dom_sf"/>
</dbReference>
<reference evidence="11 12" key="1">
    <citation type="submission" date="2020-08" db="EMBL/GenBank/DDBJ databases">
        <title>Aphidius gifuensis genome sequencing and assembly.</title>
        <authorList>
            <person name="Du Z."/>
        </authorList>
    </citation>
    <scope>NUCLEOTIDE SEQUENCE [LARGE SCALE GENOMIC DNA]</scope>
    <source>
        <strain evidence="11">YNYX2018</strain>
        <tissue evidence="11">Adults</tissue>
    </source>
</reference>
<keyword evidence="7" id="KW-0862">Zinc</keyword>
<dbReference type="Pfam" id="PF05649">
    <property type="entry name" value="Peptidase_M13_N"/>
    <property type="match status" value="2"/>
</dbReference>
<gene>
    <name evidence="11" type="ORF">HCN44_007050</name>
</gene>
<evidence type="ECO:0000259" key="10">
    <source>
        <dbReference type="Pfam" id="PF05649"/>
    </source>
</evidence>
<dbReference type="GO" id="GO:0046872">
    <property type="term" value="F:metal ion binding"/>
    <property type="evidence" value="ECO:0007669"/>
    <property type="project" value="UniProtKB-KW"/>
</dbReference>
<proteinExistence type="inferred from homology"/>
<evidence type="ECO:0000256" key="8">
    <source>
        <dbReference type="ARBA" id="ARBA00023049"/>
    </source>
</evidence>
<dbReference type="SUPFAM" id="SSF55486">
    <property type="entry name" value="Metalloproteases ('zincins'), catalytic domain"/>
    <property type="match status" value="2"/>
</dbReference>
<dbReference type="Gene3D" id="1.10.1380.10">
    <property type="entry name" value="Neutral endopeptidase , domain2"/>
    <property type="match status" value="2"/>
</dbReference>
<dbReference type="InterPro" id="IPR000718">
    <property type="entry name" value="Peptidase_M13"/>
</dbReference>
<comment type="similarity">
    <text evidence="3">Belongs to the peptidase M13 family.</text>
</comment>
<evidence type="ECO:0000259" key="9">
    <source>
        <dbReference type="Pfam" id="PF01431"/>
    </source>
</evidence>
<keyword evidence="4" id="KW-0645">Protease</keyword>
<dbReference type="PANTHER" id="PTHR11733">
    <property type="entry name" value="ZINC METALLOPROTEASE FAMILY M13 NEPRILYSIN-RELATED"/>
    <property type="match status" value="1"/>
</dbReference>
<feature type="domain" description="Peptidase M13 C-terminal" evidence="9">
    <location>
        <begin position="418"/>
        <end position="617"/>
    </location>
</feature>
<feature type="domain" description="Peptidase M13 N-terminal" evidence="10">
    <location>
        <begin position="630"/>
        <end position="1015"/>
    </location>
</feature>
<evidence type="ECO:0000256" key="3">
    <source>
        <dbReference type="ARBA" id="ARBA00007357"/>
    </source>
</evidence>
<keyword evidence="5" id="KW-0479">Metal-binding</keyword>
<evidence type="ECO:0000256" key="2">
    <source>
        <dbReference type="ARBA" id="ARBA00004401"/>
    </source>
</evidence>
<dbReference type="InterPro" id="IPR008753">
    <property type="entry name" value="Peptidase_M13_N"/>
</dbReference>
<sequence>MALEEPRKPSEPKAFKIIKKMYKYCLKTRSTEKQDLDLLLNYIEQLGGWPVLKENSWNESAFDWRGMNYKIGNKTAWINFFFKFNNPTNSENGSLLIDMAEPPLSHTREVLVDLTNKFKNKFFIQSYFDTMVAIAVYMGAKPKIARKDLRDALDFEMKLGKILLTNEQLHSDPKFYYKSMTVAELAGNYSFYPWKNSLNNQFSPNITFNDDTTVYLDNFFFIKNFENLIKTTSNRTIANYAIWYEIQKHSSFIDINKNVTQNSSSTNDEFTSQKICFDEVSGLFPLAIGALYTRKYFNQNLKEQINIIGENVYEQFSEMLNSSNIMDDETKEKAFLILANMTRKVTPPDELFDDSKLDEYYREFEVLEDGYLNNRLRALIFNEEISWAQSFSGDEIPETDWISFGKATHILVPLYKFLGNTIEIPGGMLQGIFFDNDRPDYINYGTIGSLIGHEVTHRFDDDSKYWDHEGNLDDWWTPLTKKRFDDKAKCLINQYGKYTVQRVNLKINGKITLSENIADNGGIRAAYFAYKKTLMEHQTVIEKKLPNLNYTLSQLFWISTANMWCEKSSKISSSFALATDVHSPQEFRVIGMLSNSQEFANDFNCPINSKMNPKKKSSTILKNMDPHVNPCDNFYRFACGGYLNSTDIPDESSYIDIWSLINDKVSEKLITSLEKAIKSNEPRAFKLAKNFYKLCMNTTAIEEQGLDSLYSYIEQFGGWPVLKGNNWNESSFDWKGMNYKIGNKKYWKNFIFNLFPTTDGKNNTKRSIYLTDPLLGHDREYLVKGLDEERVQTYFSYIINIAVEMGADPQLAMEDLIESFGFETELAKITLSQEQLVDDQTNFYNPITIEELENTYSYYPWKNNLNNQLPSNIKINNNDIIIIDNVNFIKNFEILLNKTSKRTIANYAIWHEIQNYVPYLNDKLNNVKKDYYYTGHESRQEICLGSVKGLLPLAVGAIYTREHFNDDAKKHVDVIAKNVQDEFSEILKHSNWIDKKIKKLAVNKVNNMIRQIAYPDELFNDTKIDDYYKDFEFFDESYFNSCLSAKSFHKKISWKLIKKTVDKNDWSNFGSLTSNVNSYYSRSSNKILIPAGILHGMLFDDYRPKYLNYGGIGSIIGHEITHGFDIQGSQFDDNGKLANWLTPTISKIYHEKAQCFIDQYNNYTVSEVELKVNGINTQSENIADNGGVKAAYFAYKNWLLKNNIENKLPNLNYEPKQMFWISFANTWCSKYRLTNLKDSVNLDNHSPNEFRVVGPLSNIQEFSNDFNCPIGSPMNPLTKCSIW</sequence>
<accession>A0A835CW29</accession>
<evidence type="ECO:0000256" key="4">
    <source>
        <dbReference type="ARBA" id="ARBA00022670"/>
    </source>
</evidence>
<dbReference type="InterPro" id="IPR018497">
    <property type="entry name" value="Peptidase_M13_C"/>
</dbReference>
<dbReference type="Gene3D" id="3.40.390.10">
    <property type="entry name" value="Collagenase (Catalytic Domain)"/>
    <property type="match status" value="2"/>
</dbReference>
<evidence type="ECO:0000256" key="6">
    <source>
        <dbReference type="ARBA" id="ARBA00022801"/>
    </source>
</evidence>
<dbReference type="EMBL" id="JACMRX010000002">
    <property type="protein sequence ID" value="KAF7995943.1"/>
    <property type="molecule type" value="Genomic_DNA"/>
</dbReference>
<evidence type="ECO:0000256" key="5">
    <source>
        <dbReference type="ARBA" id="ARBA00022723"/>
    </source>
</evidence>
<dbReference type="PANTHER" id="PTHR11733:SF224">
    <property type="entry name" value="NEPRILYSIN-2"/>
    <property type="match status" value="1"/>
</dbReference>
<feature type="domain" description="Peptidase M13 N-terminal" evidence="10">
    <location>
        <begin position="3"/>
        <end position="345"/>
    </location>
</feature>
<organism evidence="11 12">
    <name type="scientific">Aphidius gifuensis</name>
    <name type="common">Parasitoid wasp</name>
    <dbReference type="NCBI Taxonomy" id="684658"/>
    <lineage>
        <taxon>Eukaryota</taxon>
        <taxon>Metazoa</taxon>
        <taxon>Ecdysozoa</taxon>
        <taxon>Arthropoda</taxon>
        <taxon>Hexapoda</taxon>
        <taxon>Insecta</taxon>
        <taxon>Pterygota</taxon>
        <taxon>Neoptera</taxon>
        <taxon>Endopterygota</taxon>
        <taxon>Hymenoptera</taxon>
        <taxon>Apocrita</taxon>
        <taxon>Ichneumonoidea</taxon>
        <taxon>Braconidae</taxon>
        <taxon>Aphidiinae</taxon>
        <taxon>Aphidius</taxon>
    </lineage>
</organism>
<keyword evidence="6" id="KW-0378">Hydrolase</keyword>
<dbReference type="GO" id="GO:0004222">
    <property type="term" value="F:metalloendopeptidase activity"/>
    <property type="evidence" value="ECO:0007669"/>
    <property type="project" value="InterPro"/>
</dbReference>
<feature type="domain" description="Peptidase M13 C-terminal" evidence="9">
    <location>
        <begin position="1077"/>
        <end position="1282"/>
    </location>
</feature>
<dbReference type="GO" id="GO:0005886">
    <property type="term" value="C:plasma membrane"/>
    <property type="evidence" value="ECO:0007669"/>
    <property type="project" value="UniProtKB-SubCell"/>
</dbReference>
<comment type="caution">
    <text evidence="11">The sequence shown here is derived from an EMBL/GenBank/DDBJ whole genome shotgun (WGS) entry which is preliminary data.</text>
</comment>
<dbReference type="OrthoDB" id="7867452at2759"/>
<dbReference type="PROSITE" id="PS51885">
    <property type="entry name" value="NEPRILYSIN"/>
    <property type="match status" value="2"/>
</dbReference>
<dbReference type="GO" id="GO:0016485">
    <property type="term" value="P:protein processing"/>
    <property type="evidence" value="ECO:0007669"/>
    <property type="project" value="TreeGrafter"/>
</dbReference>
<evidence type="ECO:0000256" key="7">
    <source>
        <dbReference type="ARBA" id="ARBA00022833"/>
    </source>
</evidence>
<dbReference type="CDD" id="cd08662">
    <property type="entry name" value="M13"/>
    <property type="match status" value="2"/>
</dbReference>
<dbReference type="Proteomes" id="UP000639338">
    <property type="component" value="Unassembled WGS sequence"/>
</dbReference>
<evidence type="ECO:0000313" key="12">
    <source>
        <dbReference type="Proteomes" id="UP000639338"/>
    </source>
</evidence>
<evidence type="ECO:0000313" key="11">
    <source>
        <dbReference type="EMBL" id="KAF7995943.1"/>
    </source>
</evidence>
<dbReference type="PRINTS" id="PR00786">
    <property type="entry name" value="NEPRILYSIN"/>
</dbReference>